<keyword evidence="2 3" id="KW-0238">DNA-binding</keyword>
<proteinExistence type="predicted"/>
<dbReference type="Pfam" id="PF17932">
    <property type="entry name" value="TetR_C_24"/>
    <property type="match status" value="1"/>
</dbReference>
<dbReference type="InterPro" id="IPR041490">
    <property type="entry name" value="KstR2_TetR_C"/>
</dbReference>
<feature type="domain" description="HTH tetR-type" evidence="4">
    <location>
        <begin position="9"/>
        <end position="69"/>
    </location>
</feature>
<dbReference type="Gene3D" id="1.10.357.10">
    <property type="entry name" value="Tetracycline Repressor, domain 2"/>
    <property type="match status" value="1"/>
</dbReference>
<evidence type="ECO:0000256" key="2">
    <source>
        <dbReference type="ARBA" id="ARBA00023125"/>
    </source>
</evidence>
<reference evidence="5" key="1">
    <citation type="submission" date="2024-05" db="EMBL/GenBank/DDBJ databases">
        <title>Alkalihalobacillus sp. strain MEB203 novel alkaliphilic bacterium from Lonar Lake, India.</title>
        <authorList>
            <person name="Joshi A."/>
            <person name="Thite S."/>
            <person name="Mengade P."/>
        </authorList>
    </citation>
    <scope>NUCLEOTIDE SEQUENCE</scope>
    <source>
        <strain evidence="5">MEB 203</strain>
    </source>
</reference>
<keyword evidence="1" id="KW-0678">Repressor</keyword>
<gene>
    <name evidence="5" type="ORF">N7Z68_00180</name>
</gene>
<evidence type="ECO:0000256" key="3">
    <source>
        <dbReference type="PROSITE-ProRule" id="PRU00335"/>
    </source>
</evidence>
<dbReference type="InterPro" id="IPR009057">
    <property type="entry name" value="Homeodomain-like_sf"/>
</dbReference>
<dbReference type="InterPro" id="IPR036271">
    <property type="entry name" value="Tet_transcr_reg_TetR-rel_C_sf"/>
</dbReference>
<comment type="caution">
    <text evidence="5">The sequence shown here is derived from an EMBL/GenBank/DDBJ whole genome shotgun (WGS) entry which is preliminary data.</text>
</comment>
<dbReference type="PRINTS" id="PR00455">
    <property type="entry name" value="HTHTETR"/>
</dbReference>
<protein>
    <submittedName>
        <fullName evidence="5">TetR/AcrR family transcriptional regulator</fullName>
    </submittedName>
</protein>
<evidence type="ECO:0000256" key="1">
    <source>
        <dbReference type="ARBA" id="ARBA00022491"/>
    </source>
</evidence>
<accession>A0ABT5V933</accession>
<dbReference type="PANTHER" id="PTHR43479">
    <property type="entry name" value="ACREF/ENVCD OPERON REPRESSOR-RELATED"/>
    <property type="match status" value="1"/>
</dbReference>
<dbReference type="RefSeq" id="WP_275116432.1">
    <property type="nucleotide sequence ID" value="NZ_JAOTPO010000001.1"/>
</dbReference>
<evidence type="ECO:0000313" key="5">
    <source>
        <dbReference type="EMBL" id="MDE5411795.1"/>
    </source>
</evidence>
<dbReference type="InterPro" id="IPR050624">
    <property type="entry name" value="HTH-type_Tx_Regulator"/>
</dbReference>
<dbReference type="PROSITE" id="PS50977">
    <property type="entry name" value="HTH_TETR_2"/>
    <property type="match status" value="1"/>
</dbReference>
<name>A0ABT5V933_9BACI</name>
<organism evidence="5 6">
    <name type="scientific">Alkalihalobacterium chitinilyticum</name>
    <dbReference type="NCBI Taxonomy" id="2980103"/>
    <lineage>
        <taxon>Bacteria</taxon>
        <taxon>Bacillati</taxon>
        <taxon>Bacillota</taxon>
        <taxon>Bacilli</taxon>
        <taxon>Bacillales</taxon>
        <taxon>Bacillaceae</taxon>
        <taxon>Alkalihalobacterium</taxon>
    </lineage>
</organism>
<dbReference type="PANTHER" id="PTHR43479:SF11">
    <property type="entry name" value="ACREF_ENVCD OPERON REPRESSOR-RELATED"/>
    <property type="match status" value="1"/>
</dbReference>
<evidence type="ECO:0000313" key="6">
    <source>
        <dbReference type="Proteomes" id="UP001148125"/>
    </source>
</evidence>
<evidence type="ECO:0000259" key="4">
    <source>
        <dbReference type="PROSITE" id="PS50977"/>
    </source>
</evidence>
<dbReference type="Gene3D" id="1.10.10.60">
    <property type="entry name" value="Homeodomain-like"/>
    <property type="match status" value="1"/>
</dbReference>
<dbReference type="SUPFAM" id="SSF46689">
    <property type="entry name" value="Homeodomain-like"/>
    <property type="match status" value="1"/>
</dbReference>
<keyword evidence="6" id="KW-1185">Reference proteome</keyword>
<dbReference type="EMBL" id="JAOTPO010000001">
    <property type="protein sequence ID" value="MDE5411795.1"/>
    <property type="molecule type" value="Genomic_DNA"/>
</dbReference>
<dbReference type="Pfam" id="PF00440">
    <property type="entry name" value="TetR_N"/>
    <property type="match status" value="1"/>
</dbReference>
<sequence length="197" mass="23122">MSLRKKKIEKKKEEILRSAAEVLNEKGYHGATMEDIATKLLMTKGSMYYYFKNKEDLYFQCHRMMIDKSNEKIEDIINSEKSPLEKLRSAIISHIKLATTEKSMFSLMDKPEQKFSGEYLEDILQQRSEYEKNFDQIINEGIQSGEFDHVDVKLLRLLILGSLNWILEWYSPEGGKTQDEISEAFSDYLLRIVKKQC</sequence>
<feature type="DNA-binding region" description="H-T-H motif" evidence="3">
    <location>
        <begin position="32"/>
        <end position="51"/>
    </location>
</feature>
<dbReference type="Proteomes" id="UP001148125">
    <property type="component" value="Unassembled WGS sequence"/>
</dbReference>
<dbReference type="SUPFAM" id="SSF48498">
    <property type="entry name" value="Tetracyclin repressor-like, C-terminal domain"/>
    <property type="match status" value="1"/>
</dbReference>
<dbReference type="InterPro" id="IPR001647">
    <property type="entry name" value="HTH_TetR"/>
</dbReference>